<dbReference type="Proteomes" id="UP000092024">
    <property type="component" value="Unassembled WGS sequence"/>
</dbReference>
<organism evidence="1 2">
    <name type="scientific">Paenibacillus oryzae</name>
    <dbReference type="NCBI Taxonomy" id="1844972"/>
    <lineage>
        <taxon>Bacteria</taxon>
        <taxon>Bacillati</taxon>
        <taxon>Bacillota</taxon>
        <taxon>Bacilli</taxon>
        <taxon>Bacillales</taxon>
        <taxon>Paenibacillaceae</taxon>
        <taxon>Paenibacillus</taxon>
    </lineage>
</organism>
<dbReference type="AlphaFoldDB" id="A0A1A5YED9"/>
<dbReference type="EMBL" id="LYPA01000068">
    <property type="protein sequence ID" value="OBR63949.1"/>
    <property type="molecule type" value="Genomic_DNA"/>
</dbReference>
<evidence type="ECO:0000313" key="2">
    <source>
        <dbReference type="Proteomes" id="UP000092024"/>
    </source>
</evidence>
<gene>
    <name evidence="1" type="ORF">A7K91_11170</name>
</gene>
<comment type="caution">
    <text evidence="1">The sequence shown here is derived from an EMBL/GenBank/DDBJ whole genome shotgun (WGS) entry which is preliminary data.</text>
</comment>
<sequence>MPQEQIEERRAHFERFGAWELIKEVHQRDPIHPNYEVDFDRLANYWWNAGSSFRTWHLETNTLKEKKWITEIEEIKYEQSIFRQV</sequence>
<proteinExistence type="predicted"/>
<protein>
    <submittedName>
        <fullName evidence="1">Uncharacterized protein</fullName>
    </submittedName>
</protein>
<evidence type="ECO:0000313" key="1">
    <source>
        <dbReference type="EMBL" id="OBR63949.1"/>
    </source>
</evidence>
<keyword evidence="2" id="KW-1185">Reference proteome</keyword>
<dbReference type="STRING" id="1844972.A7K91_11170"/>
<name>A0A1A5YED9_9BACL</name>
<accession>A0A1A5YED9</accession>
<reference evidence="1 2" key="1">
    <citation type="submission" date="2016-05" db="EMBL/GenBank/DDBJ databases">
        <title>Paenibacillus oryzae. sp. nov., isolated from the rice root.</title>
        <authorList>
            <person name="Zhang J."/>
            <person name="Zhang X."/>
        </authorList>
    </citation>
    <scope>NUCLEOTIDE SEQUENCE [LARGE SCALE GENOMIC DNA]</scope>
    <source>
        <strain evidence="1 2">1DrF-4</strain>
    </source>
</reference>